<reference evidence="1 2" key="1">
    <citation type="journal article" date="2021" name="Genome Biol.">
        <title>AFLAP: assembly-free linkage analysis pipeline using k-mers from genome sequencing data.</title>
        <authorList>
            <person name="Fletcher K."/>
            <person name="Zhang L."/>
            <person name="Gil J."/>
            <person name="Han R."/>
            <person name="Cavanaugh K."/>
            <person name="Michelmore R."/>
        </authorList>
    </citation>
    <scope>NUCLEOTIDE SEQUENCE [LARGE SCALE GENOMIC DNA]</scope>
    <source>
        <strain evidence="1 2">SF5</strain>
    </source>
</reference>
<dbReference type="Proteomes" id="UP000294530">
    <property type="component" value="Unassembled WGS sequence"/>
</dbReference>
<keyword evidence="2" id="KW-1185">Reference proteome</keyword>
<dbReference type="EMBL" id="SHOA02000016">
    <property type="protein sequence ID" value="TDH69138.1"/>
    <property type="molecule type" value="Genomic_DNA"/>
</dbReference>
<comment type="caution">
    <text evidence="1">The sequence shown here is derived from an EMBL/GenBank/DDBJ whole genome shotgun (WGS) entry which is preliminary data.</text>
</comment>
<evidence type="ECO:0000313" key="1">
    <source>
        <dbReference type="EMBL" id="TDH69138.1"/>
    </source>
</evidence>
<protein>
    <submittedName>
        <fullName evidence="1">Uncharacterized protein</fullName>
    </submittedName>
</protein>
<accession>A0A976FLT9</accession>
<dbReference type="RefSeq" id="XP_067818637.1">
    <property type="nucleotide sequence ID" value="XM_067961285.1"/>
</dbReference>
<dbReference type="AlphaFoldDB" id="A0A976FLT9"/>
<sequence>MPMLMLANDESCDRIDRDDWDASWEQLQPAWLNPQQLDFPTANSSTADRERLVRLALDQLLWLVKRFVFPGELLQILDSSVV</sequence>
<dbReference type="GeneID" id="94346956"/>
<dbReference type="KEGG" id="blac:94346956"/>
<evidence type="ECO:0000313" key="2">
    <source>
        <dbReference type="Proteomes" id="UP000294530"/>
    </source>
</evidence>
<organism evidence="1 2">
    <name type="scientific">Bremia lactucae</name>
    <name type="common">Lettuce downy mildew</name>
    <dbReference type="NCBI Taxonomy" id="4779"/>
    <lineage>
        <taxon>Eukaryota</taxon>
        <taxon>Sar</taxon>
        <taxon>Stramenopiles</taxon>
        <taxon>Oomycota</taxon>
        <taxon>Peronosporomycetes</taxon>
        <taxon>Peronosporales</taxon>
        <taxon>Peronosporaceae</taxon>
        <taxon>Bremia</taxon>
    </lineage>
</organism>
<proteinExistence type="predicted"/>
<name>A0A976FLT9_BRELC</name>
<gene>
    <name evidence="1" type="ORF">CCR75_003188</name>
</gene>